<dbReference type="InterPro" id="IPR051878">
    <property type="entry name" value="ZNRF_ubiq-protein_ligase"/>
</dbReference>
<keyword evidence="16" id="KW-0449">Lipoprotein</keyword>
<evidence type="ECO:0000256" key="3">
    <source>
        <dbReference type="ARBA" id="ARBA00004177"/>
    </source>
</evidence>
<dbReference type="Pfam" id="PF01363">
    <property type="entry name" value="FYVE"/>
    <property type="match status" value="1"/>
</dbReference>
<evidence type="ECO:0000256" key="6">
    <source>
        <dbReference type="ARBA" id="ARBA00012483"/>
    </source>
</evidence>
<comment type="caution">
    <text evidence="21">The sequence shown here is derived from an EMBL/GenBank/DDBJ whole genome shotgun (WGS) entry which is preliminary data.</text>
</comment>
<reference evidence="21" key="1">
    <citation type="submission" date="2021-06" db="EMBL/GenBank/DDBJ databases">
        <authorList>
            <consortium name="DOE Joint Genome Institute"/>
            <person name="Mondo S.J."/>
            <person name="Amses K.R."/>
            <person name="Simmons D.R."/>
            <person name="Longcore J.E."/>
            <person name="Seto K."/>
            <person name="Alves G.H."/>
            <person name="Bonds A.E."/>
            <person name="Quandt C.A."/>
            <person name="Davis W.J."/>
            <person name="Chang Y."/>
            <person name="Letcher P.M."/>
            <person name="Powell M.J."/>
            <person name="Kuo A."/>
            <person name="Labutti K."/>
            <person name="Pangilinan J."/>
            <person name="Andreopoulos W."/>
            <person name="Tritt A."/>
            <person name="Riley R."/>
            <person name="Hundley H."/>
            <person name="Johnson J."/>
            <person name="Lipzen A."/>
            <person name="Barry K."/>
            <person name="Berbee M.L."/>
            <person name="Buchler N.E."/>
            <person name="Grigoriev I.V."/>
            <person name="Spatafora J.W."/>
            <person name="Stajich J.E."/>
            <person name="James T.Y."/>
        </authorList>
    </citation>
    <scope>NUCLEOTIDE SEQUENCE</scope>
    <source>
        <strain evidence="21">AG</strain>
    </source>
</reference>
<dbReference type="GO" id="GO:0043161">
    <property type="term" value="P:proteasome-mediated ubiquitin-dependent protein catabolic process"/>
    <property type="evidence" value="ECO:0007669"/>
    <property type="project" value="TreeGrafter"/>
</dbReference>
<dbReference type="SUPFAM" id="SSF57850">
    <property type="entry name" value="RING/U-box"/>
    <property type="match status" value="1"/>
</dbReference>
<dbReference type="CDD" id="cd16489">
    <property type="entry name" value="mRING-CH-C4HC2H_ZNRF"/>
    <property type="match status" value="1"/>
</dbReference>
<evidence type="ECO:0000256" key="7">
    <source>
        <dbReference type="ARBA" id="ARBA00022679"/>
    </source>
</evidence>
<keyword evidence="7" id="KW-0808">Transferase</keyword>
<evidence type="ECO:0000256" key="2">
    <source>
        <dbReference type="ARBA" id="ARBA00004170"/>
    </source>
</evidence>
<evidence type="ECO:0000256" key="12">
    <source>
        <dbReference type="ARBA" id="ARBA00022786"/>
    </source>
</evidence>
<keyword evidence="11 17" id="KW-0863">Zinc-finger</keyword>
<dbReference type="Pfam" id="PF13639">
    <property type="entry name" value="zf-RING_2"/>
    <property type="match status" value="1"/>
</dbReference>
<organism evidence="21 22">
    <name type="scientific">Umbelopsis ramanniana AG</name>
    <dbReference type="NCBI Taxonomy" id="1314678"/>
    <lineage>
        <taxon>Eukaryota</taxon>
        <taxon>Fungi</taxon>
        <taxon>Fungi incertae sedis</taxon>
        <taxon>Mucoromycota</taxon>
        <taxon>Mucoromycotina</taxon>
        <taxon>Umbelopsidomycetes</taxon>
        <taxon>Umbelopsidales</taxon>
        <taxon>Umbelopsidaceae</taxon>
        <taxon>Umbelopsis</taxon>
    </lineage>
</organism>
<evidence type="ECO:0000256" key="16">
    <source>
        <dbReference type="ARBA" id="ARBA00023288"/>
    </source>
</evidence>
<evidence type="ECO:0000259" key="20">
    <source>
        <dbReference type="PROSITE" id="PS50178"/>
    </source>
</evidence>
<evidence type="ECO:0000259" key="19">
    <source>
        <dbReference type="PROSITE" id="PS50089"/>
    </source>
</evidence>
<dbReference type="GO" id="GO:0061630">
    <property type="term" value="F:ubiquitin protein ligase activity"/>
    <property type="evidence" value="ECO:0007669"/>
    <property type="project" value="UniProtKB-EC"/>
</dbReference>
<dbReference type="EMBL" id="MU620960">
    <property type="protein sequence ID" value="KAI8576181.1"/>
    <property type="molecule type" value="Genomic_DNA"/>
</dbReference>
<keyword evidence="15" id="KW-0458">Lysosome</keyword>
<evidence type="ECO:0000256" key="4">
    <source>
        <dbReference type="ARBA" id="ARBA00004371"/>
    </source>
</evidence>
<evidence type="ECO:0000256" key="18">
    <source>
        <dbReference type="SAM" id="MobiDB-lite"/>
    </source>
</evidence>
<dbReference type="GO" id="GO:0070936">
    <property type="term" value="P:protein K48-linked ubiquitination"/>
    <property type="evidence" value="ECO:0007669"/>
    <property type="project" value="TreeGrafter"/>
</dbReference>
<gene>
    <name evidence="21" type="ORF">K450DRAFT_179665</name>
</gene>
<evidence type="ECO:0000256" key="17">
    <source>
        <dbReference type="PROSITE-ProRule" id="PRU00175"/>
    </source>
</evidence>
<evidence type="ECO:0000256" key="8">
    <source>
        <dbReference type="ARBA" id="ARBA00022707"/>
    </source>
</evidence>
<comment type="pathway">
    <text evidence="5">Protein modification; protein ubiquitination.</text>
</comment>
<dbReference type="InterPro" id="IPR000306">
    <property type="entry name" value="Znf_FYVE"/>
</dbReference>
<evidence type="ECO:0000256" key="15">
    <source>
        <dbReference type="ARBA" id="ARBA00023228"/>
    </source>
</evidence>
<dbReference type="GeneID" id="75909665"/>
<feature type="non-terminal residue" evidence="21">
    <location>
        <position position="217"/>
    </location>
</feature>
<dbReference type="GO" id="GO:0008270">
    <property type="term" value="F:zinc ion binding"/>
    <property type="evidence" value="ECO:0007669"/>
    <property type="project" value="UniProtKB-KW"/>
</dbReference>
<dbReference type="SMART" id="SM00064">
    <property type="entry name" value="FYVE"/>
    <property type="match status" value="1"/>
</dbReference>
<keyword evidence="22" id="KW-1185">Reference proteome</keyword>
<dbReference type="Proteomes" id="UP001206595">
    <property type="component" value="Unassembled WGS sequence"/>
</dbReference>
<dbReference type="AlphaFoldDB" id="A0AAD5HB60"/>
<evidence type="ECO:0000256" key="13">
    <source>
        <dbReference type="ARBA" id="ARBA00022833"/>
    </source>
</evidence>
<feature type="domain" description="RING-type" evidence="19">
    <location>
        <begin position="170"/>
        <end position="210"/>
    </location>
</feature>
<keyword evidence="9" id="KW-0479">Metal-binding</keyword>
<evidence type="ECO:0000256" key="9">
    <source>
        <dbReference type="ARBA" id="ARBA00022723"/>
    </source>
</evidence>
<keyword evidence="10" id="KW-0967">Endosome</keyword>
<sequence>WEADKDANDCRRCKRRFNFLVRRHHCRRCGQVVCDRCSTHRANMARSQIVQDPSIPGWQQVQMASQPQRICDKCYSEMRPTVSSRSATAPPMQPQRIPGHSGHIRKSSSSQSIMSECPVCGKRLCDISLNKSAQEEHVQTCLNVGSPSVATVRYVSYKLPEQSPLIGQECLICFEEFESGDTIARLTCLCSYHRHCIREWLEKGKGCPLHVQISMGL</sequence>
<accession>A0AAD5HB60</accession>
<dbReference type="Gene3D" id="3.30.40.10">
    <property type="entry name" value="Zinc/RING finger domain, C3HC4 (zinc finger)"/>
    <property type="match status" value="2"/>
</dbReference>
<evidence type="ECO:0000256" key="11">
    <source>
        <dbReference type="ARBA" id="ARBA00022771"/>
    </source>
</evidence>
<dbReference type="GO" id="GO:0016020">
    <property type="term" value="C:membrane"/>
    <property type="evidence" value="ECO:0007669"/>
    <property type="project" value="UniProtKB-SubCell"/>
</dbReference>
<dbReference type="InterPro" id="IPR013083">
    <property type="entry name" value="Znf_RING/FYVE/PHD"/>
</dbReference>
<dbReference type="SUPFAM" id="SSF57903">
    <property type="entry name" value="FYVE/PHD zinc finger"/>
    <property type="match status" value="1"/>
</dbReference>
<comment type="subcellular location">
    <subcellularLocation>
        <location evidence="3">Endosome</location>
    </subcellularLocation>
    <subcellularLocation>
        <location evidence="4">Lysosome</location>
    </subcellularLocation>
    <subcellularLocation>
        <location evidence="2">Membrane</location>
        <topology evidence="2">Peripheral membrane protein</topology>
    </subcellularLocation>
</comment>
<name>A0AAD5HB60_UMBRA</name>
<dbReference type="InterPro" id="IPR011011">
    <property type="entry name" value="Znf_FYVE_PHD"/>
</dbReference>
<evidence type="ECO:0000313" key="22">
    <source>
        <dbReference type="Proteomes" id="UP001206595"/>
    </source>
</evidence>
<feature type="domain" description="FYVE-type" evidence="20">
    <location>
        <begin position="4"/>
        <end position="79"/>
    </location>
</feature>
<evidence type="ECO:0000256" key="5">
    <source>
        <dbReference type="ARBA" id="ARBA00004906"/>
    </source>
</evidence>
<reference evidence="21" key="2">
    <citation type="journal article" date="2022" name="Proc. Natl. Acad. Sci. U.S.A.">
        <title>Diploid-dominant life cycles characterize the early evolution of Fungi.</title>
        <authorList>
            <person name="Amses K.R."/>
            <person name="Simmons D.R."/>
            <person name="Longcore J.E."/>
            <person name="Mondo S.J."/>
            <person name="Seto K."/>
            <person name="Jeronimo G.H."/>
            <person name="Bonds A.E."/>
            <person name="Quandt C.A."/>
            <person name="Davis W.J."/>
            <person name="Chang Y."/>
            <person name="Federici B.A."/>
            <person name="Kuo A."/>
            <person name="LaButti K."/>
            <person name="Pangilinan J."/>
            <person name="Andreopoulos W."/>
            <person name="Tritt A."/>
            <person name="Riley R."/>
            <person name="Hundley H."/>
            <person name="Johnson J."/>
            <person name="Lipzen A."/>
            <person name="Barry K."/>
            <person name="Lang B.F."/>
            <person name="Cuomo C.A."/>
            <person name="Buchler N.E."/>
            <person name="Grigoriev I.V."/>
            <person name="Spatafora J.W."/>
            <person name="Stajich J.E."/>
            <person name="James T.Y."/>
        </authorList>
    </citation>
    <scope>NUCLEOTIDE SEQUENCE</scope>
    <source>
        <strain evidence="21">AG</strain>
    </source>
</reference>
<keyword evidence="14" id="KW-0472">Membrane</keyword>
<protein>
    <recommendedName>
        <fullName evidence="6">RING-type E3 ubiquitin transferase</fullName>
        <ecNumber evidence="6">2.3.2.27</ecNumber>
    </recommendedName>
</protein>
<evidence type="ECO:0000256" key="10">
    <source>
        <dbReference type="ARBA" id="ARBA00022753"/>
    </source>
</evidence>
<dbReference type="PANTHER" id="PTHR46661">
    <property type="entry name" value="E3 UBIQUITIN-PROTEIN LIGASE ZNRF1-LIKE PROTEIN"/>
    <property type="match status" value="1"/>
</dbReference>
<dbReference type="EC" id="2.3.2.27" evidence="6"/>
<keyword evidence="13" id="KW-0862">Zinc</keyword>
<dbReference type="GO" id="GO:0005768">
    <property type="term" value="C:endosome"/>
    <property type="evidence" value="ECO:0007669"/>
    <property type="project" value="UniProtKB-SubCell"/>
</dbReference>
<evidence type="ECO:0000256" key="14">
    <source>
        <dbReference type="ARBA" id="ARBA00023136"/>
    </source>
</evidence>
<dbReference type="PROSITE" id="PS50089">
    <property type="entry name" value="ZF_RING_2"/>
    <property type="match status" value="1"/>
</dbReference>
<dbReference type="PROSITE" id="PS50178">
    <property type="entry name" value="ZF_FYVE"/>
    <property type="match status" value="1"/>
</dbReference>
<dbReference type="RefSeq" id="XP_051441185.1">
    <property type="nucleotide sequence ID" value="XM_051584315.1"/>
</dbReference>
<comment type="catalytic activity">
    <reaction evidence="1">
        <text>S-ubiquitinyl-[E2 ubiquitin-conjugating enzyme]-L-cysteine + [acceptor protein]-L-lysine = [E2 ubiquitin-conjugating enzyme]-L-cysteine + N(6)-ubiquitinyl-[acceptor protein]-L-lysine.</text>
        <dbReference type="EC" id="2.3.2.27"/>
    </reaction>
</comment>
<evidence type="ECO:0000313" key="21">
    <source>
        <dbReference type="EMBL" id="KAI8576181.1"/>
    </source>
</evidence>
<evidence type="ECO:0000256" key="1">
    <source>
        <dbReference type="ARBA" id="ARBA00000900"/>
    </source>
</evidence>
<dbReference type="PANTHER" id="PTHR46661:SF4">
    <property type="entry name" value="RING-TYPE DOMAIN-CONTAINING PROTEIN"/>
    <property type="match status" value="1"/>
</dbReference>
<dbReference type="InterPro" id="IPR001841">
    <property type="entry name" value="Znf_RING"/>
</dbReference>
<feature type="region of interest" description="Disordered" evidence="18">
    <location>
        <begin position="81"/>
        <end position="110"/>
    </location>
</feature>
<dbReference type="InterPro" id="IPR017455">
    <property type="entry name" value="Znf_FYVE-rel"/>
</dbReference>
<keyword evidence="8" id="KW-0519">Myristate</keyword>
<proteinExistence type="predicted"/>
<keyword evidence="12" id="KW-0833">Ubl conjugation pathway</keyword>